<keyword evidence="4 11" id="KW-1003">Cell membrane</keyword>
<keyword evidence="14" id="KW-1185">Reference proteome</keyword>
<comment type="subcellular location">
    <subcellularLocation>
        <location evidence="1">Cell inner membrane</location>
        <topology evidence="1">Multi-pass membrane protein</topology>
    </subcellularLocation>
    <subcellularLocation>
        <location evidence="11">Cell membrane</location>
        <topology evidence="11">Multi-pass membrane protein</topology>
    </subcellularLocation>
</comment>
<feature type="region of interest" description="Disordered" evidence="12">
    <location>
        <begin position="386"/>
        <end position="406"/>
    </location>
</feature>
<dbReference type="PANTHER" id="PTHR30341">
    <property type="entry name" value="SODIUM ION/PROTON ANTIPORTER NHAA-RELATED"/>
    <property type="match status" value="1"/>
</dbReference>
<evidence type="ECO:0000256" key="4">
    <source>
        <dbReference type="ARBA" id="ARBA00022475"/>
    </source>
</evidence>
<dbReference type="Gene3D" id="1.20.1530.10">
    <property type="entry name" value="Na+/H+ antiporter like domain"/>
    <property type="match status" value="1"/>
</dbReference>
<feature type="compositionally biased region" description="Acidic residues" evidence="12">
    <location>
        <begin position="397"/>
        <end position="406"/>
    </location>
</feature>
<comment type="caution">
    <text evidence="13">The sequence shown here is derived from an EMBL/GenBank/DDBJ whole genome shotgun (WGS) entry which is preliminary data.</text>
</comment>
<evidence type="ECO:0000256" key="8">
    <source>
        <dbReference type="ARBA" id="ARBA00023065"/>
    </source>
</evidence>
<evidence type="ECO:0000313" key="13">
    <source>
        <dbReference type="EMBL" id="GAA1697246.1"/>
    </source>
</evidence>
<dbReference type="Proteomes" id="UP001501690">
    <property type="component" value="Unassembled WGS sequence"/>
</dbReference>
<keyword evidence="6 11" id="KW-1133">Transmembrane helix</keyword>
<evidence type="ECO:0000256" key="9">
    <source>
        <dbReference type="ARBA" id="ARBA00023136"/>
    </source>
</evidence>
<feature type="transmembrane region" description="Helical" evidence="11">
    <location>
        <begin position="172"/>
        <end position="189"/>
    </location>
</feature>
<evidence type="ECO:0000256" key="2">
    <source>
        <dbReference type="ARBA" id="ARBA00022448"/>
    </source>
</evidence>
<keyword evidence="9 11" id="KW-0472">Membrane</keyword>
<feature type="transmembrane region" description="Helical" evidence="11">
    <location>
        <begin position="251"/>
        <end position="271"/>
    </location>
</feature>
<feature type="transmembrane region" description="Helical" evidence="11">
    <location>
        <begin position="145"/>
        <end position="166"/>
    </location>
</feature>
<keyword evidence="5 11" id="KW-0812">Transmembrane</keyword>
<feature type="transmembrane region" description="Helical" evidence="11">
    <location>
        <begin position="196"/>
        <end position="214"/>
    </location>
</feature>
<keyword evidence="8 11" id="KW-0406">Ion transport</keyword>
<feature type="transmembrane region" description="Helical" evidence="11">
    <location>
        <begin position="277"/>
        <end position="300"/>
    </location>
</feature>
<feature type="transmembrane region" description="Helical" evidence="11">
    <location>
        <begin position="312"/>
        <end position="334"/>
    </location>
</feature>
<dbReference type="Pfam" id="PF06965">
    <property type="entry name" value="Na_H_antiport_1"/>
    <property type="match status" value="1"/>
</dbReference>
<keyword evidence="3 11" id="KW-0050">Antiport</keyword>
<keyword evidence="10 11" id="KW-0739">Sodium transport</keyword>
<dbReference type="RefSeq" id="WP_344070665.1">
    <property type="nucleotide sequence ID" value="NZ_BAAAPL010000001.1"/>
</dbReference>
<evidence type="ECO:0000256" key="10">
    <source>
        <dbReference type="ARBA" id="ARBA00023201"/>
    </source>
</evidence>
<feature type="transmembrane region" description="Helical" evidence="11">
    <location>
        <begin position="220"/>
        <end position="239"/>
    </location>
</feature>
<accession>A0ABP4U4P2</accession>
<keyword evidence="2 11" id="KW-0813">Transport</keyword>
<evidence type="ECO:0000256" key="6">
    <source>
        <dbReference type="ARBA" id="ARBA00022989"/>
    </source>
</evidence>
<proteinExistence type="inferred from homology"/>
<dbReference type="InterPro" id="IPR004670">
    <property type="entry name" value="NhaA"/>
</dbReference>
<evidence type="ECO:0000256" key="5">
    <source>
        <dbReference type="ARBA" id="ARBA00022692"/>
    </source>
</evidence>
<comment type="catalytic activity">
    <reaction evidence="11">
        <text>Na(+)(in) + 2 H(+)(out) = Na(+)(out) + 2 H(+)(in)</text>
        <dbReference type="Rhea" id="RHEA:29251"/>
        <dbReference type="ChEBI" id="CHEBI:15378"/>
        <dbReference type="ChEBI" id="CHEBI:29101"/>
    </reaction>
</comment>
<comment type="function">
    <text evidence="11">Na(+)/H(+) antiporter that extrudes sodium in exchange for external protons.</text>
</comment>
<gene>
    <name evidence="11 13" type="primary">nhaA</name>
    <name evidence="13" type="ORF">GCM10009808_13400</name>
</gene>
<feature type="transmembrane region" description="Helical" evidence="11">
    <location>
        <begin position="117"/>
        <end position="136"/>
    </location>
</feature>
<protein>
    <recommendedName>
        <fullName evidence="11">Na(+)/H(+) antiporter NhaA</fullName>
    </recommendedName>
    <alternativeName>
        <fullName evidence="11">Sodium/proton antiporter NhaA</fullName>
    </alternativeName>
</protein>
<evidence type="ECO:0000256" key="11">
    <source>
        <dbReference type="HAMAP-Rule" id="MF_01844"/>
    </source>
</evidence>
<dbReference type="HAMAP" id="MF_01844">
    <property type="entry name" value="NhaA"/>
    <property type="match status" value="1"/>
</dbReference>
<reference evidence="14" key="1">
    <citation type="journal article" date="2019" name="Int. J. Syst. Evol. Microbiol.">
        <title>The Global Catalogue of Microorganisms (GCM) 10K type strain sequencing project: providing services to taxonomists for standard genome sequencing and annotation.</title>
        <authorList>
            <consortium name="The Broad Institute Genomics Platform"/>
            <consortium name="The Broad Institute Genome Sequencing Center for Infectious Disease"/>
            <person name="Wu L."/>
            <person name="Ma J."/>
        </authorList>
    </citation>
    <scope>NUCLEOTIDE SEQUENCE [LARGE SCALE GENOMIC DNA]</scope>
    <source>
        <strain evidence="14">JCM 15577</strain>
    </source>
</reference>
<organism evidence="13 14">
    <name type="scientific">Microbacterium sediminicola</name>
    <dbReference type="NCBI Taxonomy" id="415210"/>
    <lineage>
        <taxon>Bacteria</taxon>
        <taxon>Bacillati</taxon>
        <taxon>Actinomycetota</taxon>
        <taxon>Actinomycetes</taxon>
        <taxon>Micrococcales</taxon>
        <taxon>Microbacteriaceae</taxon>
        <taxon>Microbacterium</taxon>
    </lineage>
</organism>
<feature type="transmembrane region" description="Helical" evidence="11">
    <location>
        <begin position="349"/>
        <end position="370"/>
    </location>
</feature>
<evidence type="ECO:0000256" key="12">
    <source>
        <dbReference type="SAM" id="MobiDB-lite"/>
    </source>
</evidence>
<evidence type="ECO:0000256" key="7">
    <source>
        <dbReference type="ARBA" id="ARBA00023053"/>
    </source>
</evidence>
<dbReference type="InterPro" id="IPR023171">
    <property type="entry name" value="Na/H_antiporter_dom_sf"/>
</dbReference>
<comment type="similarity">
    <text evidence="11">Belongs to the NhaA Na(+)/H(+) (TC 2.A.33) antiporter family.</text>
</comment>
<feature type="transmembrane region" description="Helical" evidence="11">
    <location>
        <begin position="90"/>
        <end position="111"/>
    </location>
</feature>
<dbReference type="PANTHER" id="PTHR30341:SF0">
    <property type="entry name" value="NA(+)_H(+) ANTIPORTER NHAA"/>
    <property type="match status" value="1"/>
</dbReference>
<evidence type="ECO:0000256" key="1">
    <source>
        <dbReference type="ARBA" id="ARBA00004429"/>
    </source>
</evidence>
<name>A0ABP4U4P2_9MICO</name>
<evidence type="ECO:0000313" key="14">
    <source>
        <dbReference type="Proteomes" id="UP001501690"/>
    </source>
</evidence>
<evidence type="ECO:0000256" key="3">
    <source>
        <dbReference type="ARBA" id="ARBA00022449"/>
    </source>
</evidence>
<keyword evidence="7 11" id="KW-0915">Sodium</keyword>
<sequence length="406" mass="42310">MSLLRSARFPAIMLLLAAIVGLALANSPWGEAALEVQHTYLGIPGVFELSVGHWIADGLLVLFFFVVAVELQFELTNGQLNSLRKAVQPAIAAAGGVIVPIAIFLAFSWGTESANGWPIPTATDIAFALGVLAVFGRGLPSGVRVFLLALAILDDIVGIIFIAVLFTDGVNLAMLVAAAVLVVIFGYLSRKLDTRAGTLIGIVLVLLGIATWVLVYLSGVHATIAGVALGLAMSQQPALHARHAMEPWVNGIVLPLFAMSSALVVIPAVSFGELSPAFWGILVALPVGKLIGISVFGWISQRVAHDPSVPRLPYADLLAAGALGGIGFTVSLLLSELAFAGDDLLTDEAVLGVLAGSLISVLLAAVVVSIRAAGYRRAADETGAEIVEDEHSGSETADLDDTPEYR</sequence>
<dbReference type="EMBL" id="BAAAPL010000001">
    <property type="protein sequence ID" value="GAA1697246.1"/>
    <property type="molecule type" value="Genomic_DNA"/>
</dbReference>
<feature type="transmembrane region" description="Helical" evidence="11">
    <location>
        <begin position="49"/>
        <end position="69"/>
    </location>
</feature>